<proteinExistence type="predicted"/>
<dbReference type="PANTHER" id="PTHR31508:SF2">
    <property type="entry name" value="PROTEIN PITCHFORK"/>
    <property type="match status" value="1"/>
</dbReference>
<reference evidence="2" key="1">
    <citation type="submission" date="2015-11" db="EMBL/GenBank/DDBJ databases">
        <title>De novo transcriptome assembly of four potential Pierce s Disease insect vectors from Arizona vineyards.</title>
        <authorList>
            <person name="Tassone E.E."/>
        </authorList>
    </citation>
    <scope>NUCLEOTIDE SEQUENCE</scope>
</reference>
<dbReference type="PANTHER" id="PTHR31508">
    <property type="entry name" value="PROTEIN PITCHFORK"/>
    <property type="match status" value="1"/>
</dbReference>
<organism evidence="2">
    <name type="scientific">Graphocephala atropunctata</name>
    <dbReference type="NCBI Taxonomy" id="36148"/>
    <lineage>
        <taxon>Eukaryota</taxon>
        <taxon>Metazoa</taxon>
        <taxon>Ecdysozoa</taxon>
        <taxon>Arthropoda</taxon>
        <taxon>Hexapoda</taxon>
        <taxon>Insecta</taxon>
        <taxon>Pterygota</taxon>
        <taxon>Neoptera</taxon>
        <taxon>Paraneoptera</taxon>
        <taxon>Hemiptera</taxon>
        <taxon>Auchenorrhyncha</taxon>
        <taxon>Membracoidea</taxon>
        <taxon>Cicadellidae</taxon>
        <taxon>Cicadellinae</taxon>
        <taxon>Cicadellini</taxon>
        <taxon>Graphocephala</taxon>
    </lineage>
</organism>
<dbReference type="GO" id="GO:0008092">
    <property type="term" value="F:cytoskeletal protein binding"/>
    <property type="evidence" value="ECO:0007669"/>
    <property type="project" value="TreeGrafter"/>
</dbReference>
<dbReference type="InterPro" id="IPR033602">
    <property type="entry name" value="CIMAP3"/>
</dbReference>
<dbReference type="AlphaFoldDB" id="A0A1B6LN21"/>
<dbReference type="EMBL" id="GEBQ01014920">
    <property type="protein sequence ID" value="JAT25057.1"/>
    <property type="molecule type" value="Transcribed_RNA"/>
</dbReference>
<accession>A0A1B6LN21</accession>
<feature type="region of interest" description="Disordered" evidence="1">
    <location>
        <begin position="287"/>
        <end position="310"/>
    </location>
</feature>
<name>A0A1B6LN21_9HEMI</name>
<protein>
    <submittedName>
        <fullName evidence="2">Uncharacterized protein</fullName>
    </submittedName>
</protein>
<dbReference type="GO" id="GO:0031344">
    <property type="term" value="P:regulation of cell projection organization"/>
    <property type="evidence" value="ECO:0007669"/>
    <property type="project" value="TreeGrafter"/>
</dbReference>
<sequence length="326" mass="37469">MVVKLYKFQDENEDIFALEYKEVEKERSKICFLSGRERKVLSGGHSRLDCEFHRERRDVGPGSYRTEKLTSALNQTLDKVTSKVGYGGLASRAPRFCEERKDSYSAFVPTPFHKKCLLHVPKVRVGKAPKSVAPFGSNVPRKTAVGGQEDETPGFYYDVTGARKHEMPFDHSFGGRTRLKPHVFVKCVPDNLDVCSRCDTKPLGDYWHFRSDFLCRPCYDVEWNKPTKYSRKQLEAFKKIRDCSFAHRHEGTTAAYPLLTNREIWRQRVLECYFACYEGPRKVVNAEPRGQARQSRCQDTELGRGRPKSSVQVLFKNPKNKALVGL</sequence>
<gene>
    <name evidence="2" type="ORF">g.31632</name>
</gene>
<evidence type="ECO:0000256" key="1">
    <source>
        <dbReference type="SAM" id="MobiDB-lite"/>
    </source>
</evidence>
<evidence type="ECO:0000313" key="2">
    <source>
        <dbReference type="EMBL" id="JAT25057.1"/>
    </source>
</evidence>